<dbReference type="PANTHER" id="PTHR38433">
    <property type="match status" value="1"/>
</dbReference>
<dbReference type="Proteomes" id="UP000094580">
    <property type="component" value="Unassembled WGS sequence"/>
</dbReference>
<evidence type="ECO:0000313" key="1">
    <source>
        <dbReference type="EMBL" id="ODG91469.1"/>
    </source>
</evidence>
<dbReference type="Pfam" id="PF07849">
    <property type="entry name" value="DUF1641"/>
    <property type="match status" value="1"/>
</dbReference>
<protein>
    <recommendedName>
        <fullName evidence="3">DUF1641 domain-containing protein</fullName>
    </recommendedName>
</protein>
<dbReference type="EMBL" id="MDKC01000023">
    <property type="protein sequence ID" value="ODG91469.1"/>
    <property type="molecule type" value="Genomic_DNA"/>
</dbReference>
<accession>A0ABX2ZSL6</accession>
<evidence type="ECO:0008006" key="3">
    <source>
        <dbReference type="Google" id="ProtNLM"/>
    </source>
</evidence>
<keyword evidence="2" id="KW-1185">Reference proteome</keyword>
<dbReference type="InterPro" id="IPR012440">
    <property type="entry name" value="DUF1641"/>
</dbReference>
<proteinExistence type="predicted"/>
<comment type="caution">
    <text evidence="1">The sequence shown here is derived from an EMBL/GenBank/DDBJ whole genome shotgun (WGS) entry which is preliminary data.</text>
</comment>
<gene>
    <name evidence="1" type="ORF">BED47_07380</name>
</gene>
<name>A0ABX2ZSL6_9BACI</name>
<dbReference type="PANTHER" id="PTHR38433:SF1">
    <property type="entry name" value="DUF1641 DOMAIN-CONTAINING PROTEIN"/>
    <property type="match status" value="1"/>
</dbReference>
<reference evidence="1 2" key="1">
    <citation type="submission" date="2016-07" db="EMBL/GenBank/DDBJ databases">
        <authorList>
            <person name="Townsley L."/>
            <person name="Shank E.A."/>
        </authorList>
    </citation>
    <scope>NUCLEOTIDE SEQUENCE [LARGE SCALE GENOMIC DNA]</scope>
    <source>
        <strain evidence="1 2">CH01</strain>
    </source>
</reference>
<dbReference type="RefSeq" id="WP_069034228.1">
    <property type="nucleotide sequence ID" value="NZ_MDKC01000023.1"/>
</dbReference>
<organism evidence="1 2">
    <name type="scientific">Gottfriedia luciferensis</name>
    <dbReference type="NCBI Taxonomy" id="178774"/>
    <lineage>
        <taxon>Bacteria</taxon>
        <taxon>Bacillati</taxon>
        <taxon>Bacillota</taxon>
        <taxon>Bacilli</taxon>
        <taxon>Bacillales</taxon>
        <taxon>Bacillaceae</taxon>
        <taxon>Gottfriedia</taxon>
    </lineage>
</organism>
<sequence>MAQPITTIQKYVPTKEEQNQQKLEDLKLLLAENEDSLNKILNIVSELNDTGVLEAANSMIQSKEKITKIALEQMNREPVTNIINHIMEAAGALSNVDPETTTKLINSVTKGIDEGNKHLEKDDKVGIFDLVKVLKDPDVNRAVGFGINFLKGMGKGLKE</sequence>
<evidence type="ECO:0000313" key="2">
    <source>
        <dbReference type="Proteomes" id="UP000094580"/>
    </source>
</evidence>